<feature type="compositionally biased region" description="Low complexity" evidence="1">
    <location>
        <begin position="91"/>
        <end position="122"/>
    </location>
</feature>
<evidence type="ECO:0000313" key="2">
    <source>
        <dbReference type="EMBL" id="KAI8040551.1"/>
    </source>
</evidence>
<evidence type="ECO:0000313" key="3">
    <source>
        <dbReference type="Proteomes" id="UP001059596"/>
    </source>
</evidence>
<dbReference type="Proteomes" id="UP001059596">
    <property type="component" value="Unassembled WGS sequence"/>
</dbReference>
<evidence type="ECO:0000256" key="1">
    <source>
        <dbReference type="SAM" id="MobiDB-lite"/>
    </source>
</evidence>
<accession>A0A9Q0BQK5</accession>
<keyword evidence="3" id="KW-1185">Reference proteome</keyword>
<name>A0A9Q0BQK5_9MUSC</name>
<dbReference type="EMBL" id="JAMKOV010000004">
    <property type="protein sequence ID" value="KAI8040551.1"/>
    <property type="molecule type" value="Genomic_DNA"/>
</dbReference>
<protein>
    <submittedName>
        <fullName evidence="2">Uncharacterized protein</fullName>
    </submittedName>
</protein>
<comment type="caution">
    <text evidence="2">The sequence shown here is derived from an EMBL/GenBank/DDBJ whole genome shotgun (WGS) entry which is preliminary data.</text>
</comment>
<feature type="compositionally biased region" description="Basic and acidic residues" evidence="1">
    <location>
        <begin position="27"/>
        <end position="54"/>
    </location>
</feature>
<proteinExistence type="predicted"/>
<dbReference type="AlphaFoldDB" id="A0A9Q0BQK5"/>
<feature type="region of interest" description="Disordered" evidence="1">
    <location>
        <begin position="1"/>
        <end position="141"/>
    </location>
</feature>
<gene>
    <name evidence="2" type="ORF">M5D96_006494</name>
</gene>
<feature type="compositionally biased region" description="Low complexity" evidence="1">
    <location>
        <begin position="59"/>
        <end position="68"/>
    </location>
</feature>
<organism evidence="2 3">
    <name type="scientific">Drosophila gunungcola</name>
    <name type="common">fruit fly</name>
    <dbReference type="NCBI Taxonomy" id="103775"/>
    <lineage>
        <taxon>Eukaryota</taxon>
        <taxon>Metazoa</taxon>
        <taxon>Ecdysozoa</taxon>
        <taxon>Arthropoda</taxon>
        <taxon>Hexapoda</taxon>
        <taxon>Insecta</taxon>
        <taxon>Pterygota</taxon>
        <taxon>Neoptera</taxon>
        <taxon>Endopterygota</taxon>
        <taxon>Diptera</taxon>
        <taxon>Brachycera</taxon>
        <taxon>Muscomorpha</taxon>
        <taxon>Ephydroidea</taxon>
        <taxon>Drosophilidae</taxon>
        <taxon>Drosophila</taxon>
        <taxon>Sophophora</taxon>
    </lineage>
</organism>
<reference evidence="2" key="1">
    <citation type="journal article" date="2023" name="Genome Biol. Evol.">
        <title>Long-read-based Genome Assembly of Drosophila gunungcola Reveals Fewer Chemosensory Genes in Flower-breeding Species.</title>
        <authorList>
            <person name="Negi A."/>
            <person name="Liao B.Y."/>
            <person name="Yeh S.D."/>
        </authorList>
    </citation>
    <scope>NUCLEOTIDE SEQUENCE</scope>
    <source>
        <strain evidence="2">Sukarami</strain>
    </source>
</reference>
<sequence>MRRANRSGPLCNVGLLTTAAAGSRSSSNDRKSRHEQSERIGVRTKGPGERRASDELTANSSSSSNNNNGNRPRTTSDERASTKWRQKKSSSEQQQQQQRSNSHKQQQWQPQQQQVTPQYLQQSLVQHKEKQRYQQMPQLQH</sequence>